<organism evidence="1 2">
    <name type="scientific">Diaphorina citri</name>
    <name type="common">Asian citrus psyllid</name>
    <dbReference type="NCBI Taxonomy" id="121845"/>
    <lineage>
        <taxon>Eukaryota</taxon>
        <taxon>Metazoa</taxon>
        <taxon>Ecdysozoa</taxon>
        <taxon>Arthropoda</taxon>
        <taxon>Hexapoda</taxon>
        <taxon>Insecta</taxon>
        <taxon>Pterygota</taxon>
        <taxon>Neoptera</taxon>
        <taxon>Paraneoptera</taxon>
        <taxon>Hemiptera</taxon>
        <taxon>Sternorrhyncha</taxon>
        <taxon>Psylloidea</taxon>
        <taxon>Psyllidae</taxon>
        <taxon>Diaphorininae</taxon>
        <taxon>Diaphorina</taxon>
    </lineage>
</organism>
<dbReference type="KEGG" id="dci:113469984"/>
<dbReference type="GeneID" id="113469984"/>
<accession>A0A3Q0J5Y3</accession>
<proteinExistence type="predicted"/>
<protein>
    <submittedName>
        <fullName evidence="2">Uncharacterized protein LOC113469984</fullName>
    </submittedName>
</protein>
<evidence type="ECO:0000313" key="1">
    <source>
        <dbReference type="Proteomes" id="UP000079169"/>
    </source>
</evidence>
<dbReference type="RefSeq" id="XP_026683887.1">
    <property type="nucleotide sequence ID" value="XM_026828086.1"/>
</dbReference>
<gene>
    <name evidence="2" type="primary">LOC113469984</name>
</gene>
<dbReference type="PaxDb" id="121845-A0A3Q0J5Y3"/>
<dbReference type="Proteomes" id="UP000079169">
    <property type="component" value="Unplaced"/>
</dbReference>
<dbReference type="STRING" id="121845.A0A3Q0J5Y3"/>
<dbReference type="AlphaFoldDB" id="A0A3Q0J5Y3"/>
<sequence>MCILLGDKLCPSPTLSLTNLTAFRTPCLNQLLPCLILYSLGPSASNLTECEVGNLAPDLTRLVKYCMNNKLTYASYEVLLDKQTAILRHLQVGNLKTLNLRTINNTVFAQGINKIITLDILLILANHRDVKIRISLMKLIYSYLQRSSEDDLAEFMYRNKGFYLLSNQISLYPPSMDLANACVMFLTDCHWLPIQEQLNYIEQINLSPKQMSAVPLILSLLNISINKFHLCLQLLRFIEKLVKKMTSHNLNKVVNDYGLVQCLLKVLIKIAHEMRGDLGDSLQETAVITEYDVLLDTIDSILINVVTRIITSDSNVSNNTQMFNNIILYMT</sequence>
<name>A0A3Q0J5Y3_DIACI</name>
<reference evidence="2" key="1">
    <citation type="submission" date="2025-08" db="UniProtKB">
        <authorList>
            <consortium name="RefSeq"/>
        </authorList>
    </citation>
    <scope>IDENTIFICATION</scope>
</reference>
<keyword evidence="1" id="KW-1185">Reference proteome</keyword>
<evidence type="ECO:0000313" key="2">
    <source>
        <dbReference type="RefSeq" id="XP_026683887.1"/>
    </source>
</evidence>